<dbReference type="AlphaFoldDB" id="A0A5K7Z9W0"/>
<evidence type="ECO:0000313" key="1">
    <source>
        <dbReference type="EMBL" id="BBO73267.1"/>
    </source>
</evidence>
<keyword evidence="2" id="KW-1185">Reference proteome</keyword>
<organism evidence="1 2">
    <name type="scientific">Desulfosarcina widdelii</name>
    <dbReference type="NCBI Taxonomy" id="947919"/>
    <lineage>
        <taxon>Bacteria</taxon>
        <taxon>Pseudomonadati</taxon>
        <taxon>Thermodesulfobacteriota</taxon>
        <taxon>Desulfobacteria</taxon>
        <taxon>Desulfobacterales</taxon>
        <taxon>Desulfosarcinaceae</taxon>
        <taxon>Desulfosarcina</taxon>
    </lineage>
</organism>
<evidence type="ECO:0000313" key="2">
    <source>
        <dbReference type="Proteomes" id="UP000427769"/>
    </source>
</evidence>
<dbReference type="EMBL" id="AP021875">
    <property type="protein sequence ID" value="BBO73267.1"/>
    <property type="molecule type" value="Genomic_DNA"/>
</dbReference>
<dbReference type="KEGG" id="dwd:DSCW_06840"/>
<accession>A0A5K7Z9W0</accession>
<proteinExistence type="predicted"/>
<name>A0A5K7Z9W0_9BACT</name>
<sequence length="135" mass="16128">MCFSIIIMILYHPISMQNSFISSLMENRSYQACREFLKRNKYDHPLVITKWPVQITSMGYSAIGFDYANRHKEKILSDLRNRFFDGIIKFQQKTVEKNIPLKGQVLYWGREFEQIDKKAIYYNKVYLEISIIVDN</sequence>
<protein>
    <submittedName>
        <fullName evidence="1">Uncharacterized protein</fullName>
    </submittedName>
</protein>
<dbReference type="Proteomes" id="UP000427769">
    <property type="component" value="Chromosome"/>
</dbReference>
<reference evidence="1 2" key="1">
    <citation type="submission" date="2019-11" db="EMBL/GenBank/DDBJ databases">
        <title>Comparative genomics of hydrocarbon-degrading Desulfosarcina strains.</title>
        <authorList>
            <person name="Watanabe M."/>
            <person name="Kojima H."/>
            <person name="Fukui M."/>
        </authorList>
    </citation>
    <scope>NUCLEOTIDE SEQUENCE [LARGE SCALE GENOMIC DNA]</scope>
    <source>
        <strain evidence="1 2">PP31</strain>
    </source>
</reference>
<gene>
    <name evidence="1" type="ORF">DSCW_06840</name>
</gene>